<sequence length="59" mass="6660">MIHFEVHVVLPQLLHWSPRVLNATQITYLASPAKIPSWAFVLDLTTKAGLFLFCVLVVN</sequence>
<keyword evidence="1" id="KW-0472">Membrane</keyword>
<dbReference type="AlphaFoldDB" id="A0A2P6R5U8"/>
<dbReference type="Proteomes" id="UP000238479">
    <property type="component" value="Chromosome 3"/>
</dbReference>
<dbReference type="Gramene" id="PRQ41805">
    <property type="protein sequence ID" value="PRQ41805"/>
    <property type="gene ID" value="RchiOBHm_Chr3g0450731"/>
</dbReference>
<dbReference type="EMBL" id="PDCK01000041">
    <property type="protein sequence ID" value="PRQ41805.1"/>
    <property type="molecule type" value="Genomic_DNA"/>
</dbReference>
<gene>
    <name evidence="2" type="ORF">RchiOBHm_Chr3g0450731</name>
</gene>
<feature type="transmembrane region" description="Helical" evidence="1">
    <location>
        <begin position="38"/>
        <end position="58"/>
    </location>
</feature>
<protein>
    <submittedName>
        <fullName evidence="2">Uncharacterized protein</fullName>
    </submittedName>
</protein>
<comment type="caution">
    <text evidence="2">The sequence shown here is derived from an EMBL/GenBank/DDBJ whole genome shotgun (WGS) entry which is preliminary data.</text>
</comment>
<organism evidence="2 3">
    <name type="scientific">Rosa chinensis</name>
    <name type="common">China rose</name>
    <dbReference type="NCBI Taxonomy" id="74649"/>
    <lineage>
        <taxon>Eukaryota</taxon>
        <taxon>Viridiplantae</taxon>
        <taxon>Streptophyta</taxon>
        <taxon>Embryophyta</taxon>
        <taxon>Tracheophyta</taxon>
        <taxon>Spermatophyta</taxon>
        <taxon>Magnoliopsida</taxon>
        <taxon>eudicotyledons</taxon>
        <taxon>Gunneridae</taxon>
        <taxon>Pentapetalae</taxon>
        <taxon>rosids</taxon>
        <taxon>fabids</taxon>
        <taxon>Rosales</taxon>
        <taxon>Rosaceae</taxon>
        <taxon>Rosoideae</taxon>
        <taxon>Rosoideae incertae sedis</taxon>
        <taxon>Rosa</taxon>
    </lineage>
</organism>
<evidence type="ECO:0000313" key="3">
    <source>
        <dbReference type="Proteomes" id="UP000238479"/>
    </source>
</evidence>
<keyword evidence="1" id="KW-1133">Transmembrane helix</keyword>
<accession>A0A2P6R5U8</accession>
<keyword evidence="1" id="KW-0812">Transmembrane</keyword>
<keyword evidence="3" id="KW-1185">Reference proteome</keyword>
<proteinExistence type="predicted"/>
<evidence type="ECO:0000313" key="2">
    <source>
        <dbReference type="EMBL" id="PRQ41805.1"/>
    </source>
</evidence>
<name>A0A2P6R5U8_ROSCH</name>
<evidence type="ECO:0000256" key="1">
    <source>
        <dbReference type="SAM" id="Phobius"/>
    </source>
</evidence>
<reference evidence="2 3" key="1">
    <citation type="journal article" date="2018" name="Nat. Genet.">
        <title>The Rosa genome provides new insights in the design of modern roses.</title>
        <authorList>
            <person name="Bendahmane M."/>
        </authorList>
    </citation>
    <scope>NUCLEOTIDE SEQUENCE [LARGE SCALE GENOMIC DNA]</scope>
    <source>
        <strain evidence="3">cv. Old Blush</strain>
    </source>
</reference>